<reference evidence="2 3" key="1">
    <citation type="submission" date="2021-06" db="EMBL/GenBank/DDBJ databases">
        <title>Caerostris extrusa draft genome.</title>
        <authorList>
            <person name="Kono N."/>
            <person name="Arakawa K."/>
        </authorList>
    </citation>
    <scope>NUCLEOTIDE SEQUENCE [LARGE SCALE GENOMIC DNA]</scope>
</reference>
<feature type="region of interest" description="Disordered" evidence="1">
    <location>
        <begin position="112"/>
        <end position="186"/>
    </location>
</feature>
<gene>
    <name evidence="2" type="ORF">CEXT_242341</name>
</gene>
<proteinExistence type="predicted"/>
<dbReference type="Proteomes" id="UP001054945">
    <property type="component" value="Unassembled WGS sequence"/>
</dbReference>
<accession>A0AAV4YB80</accession>
<evidence type="ECO:0000313" key="2">
    <source>
        <dbReference type="EMBL" id="GIZ03626.1"/>
    </source>
</evidence>
<comment type="caution">
    <text evidence="2">The sequence shown here is derived from an EMBL/GenBank/DDBJ whole genome shotgun (WGS) entry which is preliminary data.</text>
</comment>
<feature type="compositionally biased region" description="Polar residues" evidence="1">
    <location>
        <begin position="141"/>
        <end position="159"/>
    </location>
</feature>
<keyword evidence="3" id="KW-1185">Reference proteome</keyword>
<evidence type="ECO:0000313" key="3">
    <source>
        <dbReference type="Proteomes" id="UP001054945"/>
    </source>
</evidence>
<dbReference type="EMBL" id="BPLR01018978">
    <property type="protein sequence ID" value="GIZ03626.1"/>
    <property type="molecule type" value="Genomic_DNA"/>
</dbReference>
<evidence type="ECO:0000256" key="1">
    <source>
        <dbReference type="SAM" id="MobiDB-lite"/>
    </source>
</evidence>
<feature type="compositionally biased region" description="Low complexity" evidence="1">
    <location>
        <begin position="115"/>
        <end position="137"/>
    </location>
</feature>
<protein>
    <submittedName>
        <fullName evidence="2">Uncharacterized protein</fullName>
    </submittedName>
</protein>
<feature type="compositionally biased region" description="Basic and acidic residues" evidence="1">
    <location>
        <begin position="162"/>
        <end position="186"/>
    </location>
</feature>
<sequence length="186" mass="20449">MYAVVGIPAQIVAQRNMLSNTFLLRNVSTVLETTPQILEIVPNVKRRNKFKSLKAHENLTYFEAKQRCSISKQTYASVLKTTVSQGTQTELPSKNSELPTHEFSKLPFHSVAAGSTSQSQPPASNSTSSSSHLSLPPNTCPIPNSNKFSSLSGRKSCTRQGKGIEKNKKLKNSKDKSKTILNDKKT</sequence>
<dbReference type="AlphaFoldDB" id="A0AAV4YB80"/>
<name>A0AAV4YB80_CAEEX</name>
<organism evidence="2 3">
    <name type="scientific">Caerostris extrusa</name>
    <name type="common">Bark spider</name>
    <name type="synonym">Caerostris bankana</name>
    <dbReference type="NCBI Taxonomy" id="172846"/>
    <lineage>
        <taxon>Eukaryota</taxon>
        <taxon>Metazoa</taxon>
        <taxon>Ecdysozoa</taxon>
        <taxon>Arthropoda</taxon>
        <taxon>Chelicerata</taxon>
        <taxon>Arachnida</taxon>
        <taxon>Araneae</taxon>
        <taxon>Araneomorphae</taxon>
        <taxon>Entelegynae</taxon>
        <taxon>Araneoidea</taxon>
        <taxon>Araneidae</taxon>
        <taxon>Caerostris</taxon>
    </lineage>
</organism>